<feature type="compositionally biased region" description="Polar residues" evidence="1">
    <location>
        <begin position="131"/>
        <end position="142"/>
    </location>
</feature>
<evidence type="ECO:0000313" key="3">
    <source>
        <dbReference type="Proteomes" id="UP001066276"/>
    </source>
</evidence>
<comment type="caution">
    <text evidence="2">The sequence shown here is derived from an EMBL/GenBank/DDBJ whole genome shotgun (WGS) entry which is preliminary data.</text>
</comment>
<feature type="region of interest" description="Disordered" evidence="1">
    <location>
        <begin position="1"/>
        <end position="26"/>
    </location>
</feature>
<feature type="compositionally biased region" description="Basic and acidic residues" evidence="1">
    <location>
        <begin position="1"/>
        <end position="11"/>
    </location>
</feature>
<keyword evidence="3" id="KW-1185">Reference proteome</keyword>
<feature type="region of interest" description="Disordered" evidence="1">
    <location>
        <begin position="117"/>
        <end position="142"/>
    </location>
</feature>
<dbReference type="Proteomes" id="UP001066276">
    <property type="component" value="Chromosome 5"/>
</dbReference>
<proteinExistence type="predicted"/>
<evidence type="ECO:0000313" key="2">
    <source>
        <dbReference type="EMBL" id="KAJ1150752.1"/>
    </source>
</evidence>
<reference evidence="2" key="1">
    <citation type="journal article" date="2022" name="bioRxiv">
        <title>Sequencing and chromosome-scale assembly of the giantPleurodeles waltlgenome.</title>
        <authorList>
            <person name="Brown T."/>
            <person name="Elewa A."/>
            <person name="Iarovenko S."/>
            <person name="Subramanian E."/>
            <person name="Araus A.J."/>
            <person name="Petzold A."/>
            <person name="Susuki M."/>
            <person name="Suzuki K.-i.T."/>
            <person name="Hayashi T."/>
            <person name="Toyoda A."/>
            <person name="Oliveira C."/>
            <person name="Osipova E."/>
            <person name="Leigh N.D."/>
            <person name="Simon A."/>
            <person name="Yun M.H."/>
        </authorList>
    </citation>
    <scope>NUCLEOTIDE SEQUENCE</scope>
    <source>
        <strain evidence="2">20211129_DDA</strain>
        <tissue evidence="2">Liver</tissue>
    </source>
</reference>
<organism evidence="2 3">
    <name type="scientific">Pleurodeles waltl</name>
    <name type="common">Iberian ribbed newt</name>
    <dbReference type="NCBI Taxonomy" id="8319"/>
    <lineage>
        <taxon>Eukaryota</taxon>
        <taxon>Metazoa</taxon>
        <taxon>Chordata</taxon>
        <taxon>Craniata</taxon>
        <taxon>Vertebrata</taxon>
        <taxon>Euteleostomi</taxon>
        <taxon>Amphibia</taxon>
        <taxon>Batrachia</taxon>
        <taxon>Caudata</taxon>
        <taxon>Salamandroidea</taxon>
        <taxon>Salamandridae</taxon>
        <taxon>Pleurodelinae</taxon>
        <taxon>Pleurodeles</taxon>
    </lineage>
</organism>
<dbReference type="AlphaFoldDB" id="A0AAV7RGI8"/>
<gene>
    <name evidence="2" type="ORF">NDU88_003541</name>
</gene>
<evidence type="ECO:0000256" key="1">
    <source>
        <dbReference type="SAM" id="MobiDB-lite"/>
    </source>
</evidence>
<sequence>MAPGRKAEKCEPPGGGPEAGKPDLARVTAPRGGQLVLKGTCWRSLVTVAGPALATGALGVTGSPRRRSAGEPWVVPGRSHGGAVGSPRGAAEERRLGCGEWGMWLWPADRRVKVRTAVATRAPPPREPPSQRESTNMMAITQ</sequence>
<accession>A0AAV7RGI8</accession>
<name>A0AAV7RGI8_PLEWA</name>
<dbReference type="EMBL" id="JANPWB010000009">
    <property type="protein sequence ID" value="KAJ1150752.1"/>
    <property type="molecule type" value="Genomic_DNA"/>
</dbReference>
<protein>
    <submittedName>
        <fullName evidence="2">Uncharacterized protein</fullName>
    </submittedName>
</protein>
<feature type="region of interest" description="Disordered" evidence="1">
    <location>
        <begin position="56"/>
        <end position="90"/>
    </location>
</feature>